<dbReference type="GO" id="GO:0070063">
    <property type="term" value="F:RNA polymerase binding"/>
    <property type="evidence" value="ECO:0007669"/>
    <property type="project" value="InterPro"/>
</dbReference>
<dbReference type="HAMAP" id="MF_00930">
    <property type="entry name" value="GreB"/>
    <property type="match status" value="1"/>
</dbReference>
<dbReference type="FunFam" id="1.10.287.180:FF:000001">
    <property type="entry name" value="Transcription elongation factor GreA"/>
    <property type="match status" value="1"/>
</dbReference>
<evidence type="ECO:0000256" key="5">
    <source>
        <dbReference type="ARBA" id="ARBA00023163"/>
    </source>
</evidence>
<evidence type="ECO:0000259" key="8">
    <source>
        <dbReference type="Pfam" id="PF03449"/>
    </source>
</evidence>
<keyword evidence="9" id="KW-0648">Protein biosynthesis</keyword>
<evidence type="ECO:0000256" key="2">
    <source>
        <dbReference type="ARBA" id="ARBA00013729"/>
    </source>
</evidence>
<dbReference type="SUPFAM" id="SSF46557">
    <property type="entry name" value="GreA transcript cleavage protein, N-terminal domain"/>
    <property type="match status" value="1"/>
</dbReference>
<evidence type="ECO:0000256" key="6">
    <source>
        <dbReference type="ARBA" id="ARBA00030776"/>
    </source>
</evidence>
<dbReference type="PIRSF" id="PIRSF006092">
    <property type="entry name" value="GreA_GreB"/>
    <property type="match status" value="1"/>
</dbReference>
<evidence type="ECO:0000256" key="4">
    <source>
        <dbReference type="ARBA" id="ARBA00023125"/>
    </source>
</evidence>
<dbReference type="InterPro" id="IPR018151">
    <property type="entry name" value="TF_GreA/GreB_CS"/>
</dbReference>
<dbReference type="PANTHER" id="PTHR30437">
    <property type="entry name" value="TRANSCRIPTION ELONGATION FACTOR GREA"/>
    <property type="match status" value="1"/>
</dbReference>
<dbReference type="Pfam" id="PF03449">
    <property type="entry name" value="GreA_GreB_N"/>
    <property type="match status" value="1"/>
</dbReference>
<dbReference type="EMBL" id="UOFS01000039">
    <property type="protein sequence ID" value="VAW98766.1"/>
    <property type="molecule type" value="Genomic_DNA"/>
</dbReference>
<evidence type="ECO:0000313" key="9">
    <source>
        <dbReference type="EMBL" id="VAW98766.1"/>
    </source>
</evidence>
<dbReference type="NCBIfam" id="TIGR01461">
    <property type="entry name" value="greB"/>
    <property type="match status" value="1"/>
</dbReference>
<evidence type="ECO:0000259" key="7">
    <source>
        <dbReference type="Pfam" id="PF01272"/>
    </source>
</evidence>
<dbReference type="PANTHER" id="PTHR30437:SF6">
    <property type="entry name" value="TRANSCRIPTION ELONGATION FACTOR GREB"/>
    <property type="match status" value="1"/>
</dbReference>
<dbReference type="Gene3D" id="1.10.287.180">
    <property type="entry name" value="Transcription elongation factor, GreA/GreB, N-terminal domain"/>
    <property type="match status" value="1"/>
</dbReference>
<dbReference type="AlphaFoldDB" id="A0A3B1B134"/>
<dbReference type="SUPFAM" id="SSF54534">
    <property type="entry name" value="FKBP-like"/>
    <property type="match status" value="1"/>
</dbReference>
<dbReference type="InterPro" id="IPR036805">
    <property type="entry name" value="Tscrpt_elong_fac_GreA/B_N_sf"/>
</dbReference>
<feature type="domain" description="Transcription elongation factor GreA/GreB N-terminal" evidence="8">
    <location>
        <begin position="14"/>
        <end position="82"/>
    </location>
</feature>
<dbReference type="Gene3D" id="3.10.50.30">
    <property type="entry name" value="Transcription elongation factor, GreA/GreB, C-terminal domain"/>
    <property type="match status" value="1"/>
</dbReference>
<keyword evidence="9" id="KW-0251">Elongation factor</keyword>
<dbReference type="InterPro" id="IPR036953">
    <property type="entry name" value="GreA/GreB_C_sf"/>
</dbReference>
<sequence length="168" mass="19441">MGRWRAPQPRGSHYITQHGYATLETELRDKWLLRREVVKILSAAAAEGDRSENAEYIYRKKQLREIDRRIRYLQKRIDELTIVNTIPDDISRVFFGAIVTLETEQGEEICYQIVGPDEFDIAKGKISMDAPVAQALMKKSLDDEVSVQLPEGIQRFIIVNVKYEEQNS</sequence>
<dbReference type="InterPro" id="IPR001437">
    <property type="entry name" value="Tscrpt_elong_fac_GreA/B_C"/>
</dbReference>
<dbReference type="InterPro" id="IPR028624">
    <property type="entry name" value="Tscrpt_elong_fac_GreA/B"/>
</dbReference>
<dbReference type="InterPro" id="IPR022691">
    <property type="entry name" value="Tscrpt_elong_fac_GreA/B_N"/>
</dbReference>
<accession>A0A3B1B134</accession>
<keyword evidence="5" id="KW-0804">Transcription</keyword>
<dbReference type="NCBIfam" id="NF002506">
    <property type="entry name" value="PRK01885.1"/>
    <property type="match status" value="1"/>
</dbReference>
<comment type="similarity">
    <text evidence="1">Belongs to the GreA/GreB family.</text>
</comment>
<protein>
    <recommendedName>
        <fullName evidence="2">Transcription elongation factor GreA</fullName>
    </recommendedName>
    <alternativeName>
        <fullName evidence="6">Transcript cleavage factor GreA</fullName>
    </alternativeName>
</protein>
<keyword evidence="3" id="KW-0805">Transcription regulation</keyword>
<dbReference type="GO" id="GO:0032784">
    <property type="term" value="P:regulation of DNA-templated transcription elongation"/>
    <property type="evidence" value="ECO:0007669"/>
    <property type="project" value="InterPro"/>
</dbReference>
<reference evidence="9" key="1">
    <citation type="submission" date="2018-06" db="EMBL/GenBank/DDBJ databases">
        <authorList>
            <person name="Zhirakovskaya E."/>
        </authorList>
    </citation>
    <scope>NUCLEOTIDE SEQUENCE</scope>
</reference>
<dbReference type="Pfam" id="PF01272">
    <property type="entry name" value="GreA_GreB"/>
    <property type="match status" value="1"/>
</dbReference>
<evidence type="ECO:0000256" key="1">
    <source>
        <dbReference type="ARBA" id="ARBA00008213"/>
    </source>
</evidence>
<dbReference type="GO" id="GO:0006354">
    <property type="term" value="P:DNA-templated transcription elongation"/>
    <property type="evidence" value="ECO:0007669"/>
    <property type="project" value="TreeGrafter"/>
</dbReference>
<dbReference type="GO" id="GO:0003746">
    <property type="term" value="F:translation elongation factor activity"/>
    <property type="evidence" value="ECO:0007669"/>
    <property type="project" value="UniProtKB-KW"/>
</dbReference>
<evidence type="ECO:0000256" key="3">
    <source>
        <dbReference type="ARBA" id="ARBA00023015"/>
    </source>
</evidence>
<dbReference type="FunFam" id="3.10.50.30:FF:000001">
    <property type="entry name" value="Transcription elongation factor GreA"/>
    <property type="match status" value="1"/>
</dbReference>
<feature type="domain" description="Transcription elongation factor GreA/GreB C-terminal" evidence="7">
    <location>
        <begin position="91"/>
        <end position="163"/>
    </location>
</feature>
<name>A0A3B1B134_9ZZZZ</name>
<organism evidence="9">
    <name type="scientific">hydrothermal vent metagenome</name>
    <dbReference type="NCBI Taxonomy" id="652676"/>
    <lineage>
        <taxon>unclassified sequences</taxon>
        <taxon>metagenomes</taxon>
        <taxon>ecological metagenomes</taxon>
    </lineage>
</organism>
<dbReference type="HAMAP" id="MF_00105">
    <property type="entry name" value="GreA_GreB"/>
    <property type="match status" value="1"/>
</dbReference>
<gene>
    <name evidence="9" type="ORF">MNBD_GAMMA22-1321</name>
</gene>
<dbReference type="PROSITE" id="PS00829">
    <property type="entry name" value="GREAB_1"/>
    <property type="match status" value="1"/>
</dbReference>
<proteinExistence type="inferred from homology"/>
<keyword evidence="4" id="KW-0238">DNA-binding</keyword>
<dbReference type="InterPro" id="IPR006358">
    <property type="entry name" value="Tscrpt_elong_fac_GreB"/>
</dbReference>
<dbReference type="InterPro" id="IPR023459">
    <property type="entry name" value="Tscrpt_elong_fac_GreA/B_fam"/>
</dbReference>
<dbReference type="GO" id="GO:0003677">
    <property type="term" value="F:DNA binding"/>
    <property type="evidence" value="ECO:0007669"/>
    <property type="project" value="UniProtKB-KW"/>
</dbReference>